<dbReference type="GO" id="GO:0005829">
    <property type="term" value="C:cytosol"/>
    <property type="evidence" value="ECO:0007669"/>
    <property type="project" value="TreeGrafter"/>
</dbReference>
<dbReference type="InterPro" id="IPR039430">
    <property type="entry name" value="Thymidylate_kin-like_dom"/>
</dbReference>
<feature type="compositionally biased region" description="Acidic residues" evidence="12">
    <location>
        <begin position="447"/>
        <end position="456"/>
    </location>
</feature>
<dbReference type="Gene3D" id="3.40.50.300">
    <property type="entry name" value="P-loop containing nucleotide triphosphate hydrolases"/>
    <property type="match status" value="1"/>
</dbReference>
<dbReference type="Pfam" id="PF02223">
    <property type="entry name" value="Thymidylate_kin"/>
    <property type="match status" value="1"/>
</dbReference>
<evidence type="ECO:0000256" key="3">
    <source>
        <dbReference type="ARBA" id="ARBA00017144"/>
    </source>
</evidence>
<keyword evidence="6 11" id="KW-0547">Nucleotide-binding</keyword>
<keyword evidence="15" id="KW-1185">Reference proteome</keyword>
<keyword evidence="5 11" id="KW-0545">Nucleotide biosynthesis</keyword>
<dbReference type="GO" id="GO:0004798">
    <property type="term" value="F:dTMP kinase activity"/>
    <property type="evidence" value="ECO:0007669"/>
    <property type="project" value="UniProtKB-UniRule"/>
</dbReference>
<evidence type="ECO:0000256" key="10">
    <source>
        <dbReference type="ARBA" id="ARBA00057735"/>
    </source>
</evidence>
<organism evidence="14 15">
    <name type="scientific">Actinocrinis puniceicyclus</name>
    <dbReference type="NCBI Taxonomy" id="977794"/>
    <lineage>
        <taxon>Bacteria</taxon>
        <taxon>Bacillati</taxon>
        <taxon>Actinomycetota</taxon>
        <taxon>Actinomycetes</taxon>
        <taxon>Catenulisporales</taxon>
        <taxon>Actinospicaceae</taxon>
        <taxon>Actinocrinis</taxon>
    </lineage>
</organism>
<dbReference type="InterPro" id="IPR018094">
    <property type="entry name" value="Thymidylate_kinase"/>
</dbReference>
<dbReference type="FunFam" id="3.40.50.300:FF:000225">
    <property type="entry name" value="Thymidylate kinase"/>
    <property type="match status" value="1"/>
</dbReference>
<dbReference type="RefSeq" id="WP_211465833.1">
    <property type="nucleotide sequence ID" value="NZ_JAGSXH010000015.1"/>
</dbReference>
<feature type="domain" description="Thymidylate kinase-like" evidence="13">
    <location>
        <begin position="35"/>
        <end position="219"/>
    </location>
</feature>
<keyword evidence="8 11" id="KW-0067">ATP-binding</keyword>
<dbReference type="NCBIfam" id="TIGR00041">
    <property type="entry name" value="DTMP_kinase"/>
    <property type="match status" value="1"/>
</dbReference>
<evidence type="ECO:0000256" key="4">
    <source>
        <dbReference type="ARBA" id="ARBA00022679"/>
    </source>
</evidence>
<gene>
    <name evidence="11 14" type="primary">tmk</name>
    <name evidence="14" type="ORF">KGA66_07015</name>
</gene>
<evidence type="ECO:0000256" key="2">
    <source>
        <dbReference type="ARBA" id="ARBA00012980"/>
    </source>
</evidence>
<evidence type="ECO:0000256" key="8">
    <source>
        <dbReference type="ARBA" id="ARBA00022840"/>
    </source>
</evidence>
<evidence type="ECO:0000313" key="15">
    <source>
        <dbReference type="Proteomes" id="UP000677913"/>
    </source>
</evidence>
<dbReference type="CDD" id="cd01672">
    <property type="entry name" value="TMPK"/>
    <property type="match status" value="1"/>
</dbReference>
<feature type="compositionally biased region" description="Low complexity" evidence="12">
    <location>
        <begin position="403"/>
        <end position="415"/>
    </location>
</feature>
<evidence type="ECO:0000256" key="12">
    <source>
        <dbReference type="SAM" id="MobiDB-lite"/>
    </source>
</evidence>
<evidence type="ECO:0000313" key="14">
    <source>
        <dbReference type="EMBL" id="MBS2962786.1"/>
    </source>
</evidence>
<dbReference type="GO" id="GO:0005524">
    <property type="term" value="F:ATP binding"/>
    <property type="evidence" value="ECO:0007669"/>
    <property type="project" value="UniProtKB-UniRule"/>
</dbReference>
<dbReference type="SUPFAM" id="SSF52540">
    <property type="entry name" value="P-loop containing nucleoside triphosphate hydrolases"/>
    <property type="match status" value="1"/>
</dbReference>
<evidence type="ECO:0000256" key="9">
    <source>
        <dbReference type="ARBA" id="ARBA00048743"/>
    </source>
</evidence>
<evidence type="ECO:0000256" key="6">
    <source>
        <dbReference type="ARBA" id="ARBA00022741"/>
    </source>
</evidence>
<proteinExistence type="inferred from homology"/>
<dbReference type="EMBL" id="JAGSXH010000015">
    <property type="protein sequence ID" value="MBS2962786.1"/>
    <property type="molecule type" value="Genomic_DNA"/>
</dbReference>
<feature type="binding site" evidence="11">
    <location>
        <begin position="37"/>
        <end position="44"/>
    </location>
    <ligand>
        <name>ATP</name>
        <dbReference type="ChEBI" id="CHEBI:30616"/>
    </ligand>
</feature>
<evidence type="ECO:0000256" key="7">
    <source>
        <dbReference type="ARBA" id="ARBA00022777"/>
    </source>
</evidence>
<feature type="compositionally biased region" description="Basic and acidic residues" evidence="12">
    <location>
        <begin position="359"/>
        <end position="373"/>
    </location>
</feature>
<dbReference type="PANTHER" id="PTHR10344:SF4">
    <property type="entry name" value="UMP-CMP KINASE 2, MITOCHONDRIAL"/>
    <property type="match status" value="1"/>
</dbReference>
<comment type="catalytic activity">
    <reaction evidence="9 11">
        <text>dTMP + ATP = dTDP + ADP</text>
        <dbReference type="Rhea" id="RHEA:13517"/>
        <dbReference type="ChEBI" id="CHEBI:30616"/>
        <dbReference type="ChEBI" id="CHEBI:58369"/>
        <dbReference type="ChEBI" id="CHEBI:63528"/>
        <dbReference type="ChEBI" id="CHEBI:456216"/>
        <dbReference type="EC" id="2.7.4.9"/>
    </reaction>
</comment>
<dbReference type="InterPro" id="IPR018095">
    <property type="entry name" value="Thymidylate_kin_CS"/>
</dbReference>
<dbReference type="GO" id="GO:0006227">
    <property type="term" value="P:dUDP biosynthetic process"/>
    <property type="evidence" value="ECO:0007669"/>
    <property type="project" value="TreeGrafter"/>
</dbReference>
<keyword evidence="7 11" id="KW-0418">Kinase</keyword>
<comment type="caution">
    <text evidence="14">The sequence shown here is derived from an EMBL/GenBank/DDBJ whole genome shotgun (WGS) entry which is preliminary data.</text>
</comment>
<feature type="region of interest" description="Disordered" evidence="12">
    <location>
        <begin position="263"/>
        <end position="471"/>
    </location>
</feature>
<dbReference type="EC" id="2.7.4.9" evidence="2 11"/>
<evidence type="ECO:0000256" key="11">
    <source>
        <dbReference type="HAMAP-Rule" id="MF_00165"/>
    </source>
</evidence>
<name>A0A8J7WIF6_9ACTN</name>
<dbReference type="Proteomes" id="UP000677913">
    <property type="component" value="Unassembled WGS sequence"/>
</dbReference>
<protein>
    <recommendedName>
        <fullName evidence="3 11">Thymidylate kinase</fullName>
        <ecNumber evidence="2 11">2.7.4.9</ecNumber>
    </recommendedName>
    <alternativeName>
        <fullName evidence="11">dTMP kinase</fullName>
    </alternativeName>
</protein>
<dbReference type="GO" id="GO:0006235">
    <property type="term" value="P:dTTP biosynthetic process"/>
    <property type="evidence" value="ECO:0007669"/>
    <property type="project" value="UniProtKB-UniRule"/>
</dbReference>
<reference evidence="14" key="1">
    <citation type="submission" date="2021-04" db="EMBL/GenBank/DDBJ databases">
        <title>Genome based classification of Actinospica acidithermotolerans sp. nov., an actinobacterium isolated from an Indonesian hot spring.</title>
        <authorList>
            <person name="Kusuma A.B."/>
            <person name="Putra K.E."/>
            <person name="Nafisah S."/>
            <person name="Loh J."/>
            <person name="Nouioui I."/>
            <person name="Goodfellow M."/>
        </authorList>
    </citation>
    <scope>NUCLEOTIDE SEQUENCE</scope>
    <source>
        <strain evidence="14">DSM 45618</strain>
    </source>
</reference>
<comment type="similarity">
    <text evidence="1 11">Belongs to the thymidylate kinase family.</text>
</comment>
<dbReference type="HAMAP" id="MF_00165">
    <property type="entry name" value="Thymidylate_kinase"/>
    <property type="match status" value="1"/>
</dbReference>
<dbReference type="GO" id="GO:0006233">
    <property type="term" value="P:dTDP biosynthetic process"/>
    <property type="evidence" value="ECO:0007669"/>
    <property type="project" value="InterPro"/>
</dbReference>
<accession>A0A8J7WIF6</accession>
<keyword evidence="4 11" id="KW-0808">Transferase</keyword>
<evidence type="ECO:0000259" key="13">
    <source>
        <dbReference type="Pfam" id="PF02223"/>
    </source>
</evidence>
<dbReference type="PROSITE" id="PS01331">
    <property type="entry name" value="THYMIDYLATE_KINASE"/>
    <property type="match status" value="1"/>
</dbReference>
<evidence type="ECO:0000256" key="5">
    <source>
        <dbReference type="ARBA" id="ARBA00022727"/>
    </source>
</evidence>
<dbReference type="InterPro" id="IPR027417">
    <property type="entry name" value="P-loop_NTPase"/>
</dbReference>
<feature type="compositionally biased region" description="Basic and acidic residues" evidence="12">
    <location>
        <begin position="263"/>
        <end position="352"/>
    </location>
</feature>
<dbReference type="AlphaFoldDB" id="A0A8J7WIF6"/>
<evidence type="ECO:0000256" key="1">
    <source>
        <dbReference type="ARBA" id="ARBA00009776"/>
    </source>
</evidence>
<feature type="compositionally biased region" description="Basic residues" evidence="12">
    <location>
        <begin position="460"/>
        <end position="471"/>
    </location>
</feature>
<comment type="function">
    <text evidence="10 11">Phosphorylation of dTMP to form dTDP in both de novo and salvage pathways of dTTP synthesis.</text>
</comment>
<sequence length="471" mass="52030">MRARLSRITAAATGGWRPSAARPSAHALPGWFIAVEGGDGAGKTTQIDALARWLRKRGFDVVTTREPGATVLGAKLREILLHTKDREPVGARAEALLFAADRADHVEKVVRPALERGAIVLTDRHVDSSIAYQSGGRGLPVDQIAALSEFATEGLRPDLVVLLDVDPQVAWERAQTRGGEPDRLEAEPEQFHGRVREAFRSRAAADPDRYLVVDAAEPPGVIIAIVQDRLEELLPLSSQEQAEARAREKALREAEKAELREREARLAAERAEAERAEQRRRAEQEAARQEEERRREQARQEQARRAAEERARYERQKEEERRRADEERREEQLREAGRREQAETDAEHRRQIELAVRQIEARAKGAARERAARELPPGATAAAATAARRSVDQPGSEPDEAGSDVAQSDASASAGIDQTAVLPVDLEPTQALSALPDGLSADRGGVDVDDDDDDDDAPRSRWHLSLGKRKL</sequence>
<dbReference type="PANTHER" id="PTHR10344">
    <property type="entry name" value="THYMIDYLATE KINASE"/>
    <property type="match status" value="1"/>
</dbReference>